<feature type="transmembrane region" description="Helical" evidence="1">
    <location>
        <begin position="151"/>
        <end position="170"/>
    </location>
</feature>
<proteinExistence type="predicted"/>
<evidence type="ECO:0008006" key="4">
    <source>
        <dbReference type="Google" id="ProtNLM"/>
    </source>
</evidence>
<dbReference type="EMBL" id="FOLB01000009">
    <property type="protein sequence ID" value="SFC68269.1"/>
    <property type="molecule type" value="Genomic_DNA"/>
</dbReference>
<sequence length="592" mass="62703">MAATSVEAPDPGGARSATRGWWVAAWVCVAVAVLGHVWVLRSSFAAGTPSFNLDEVASLMPGRALLGLATPEVGGAGYFPLSAILVSPIWWFTSDPATFYRVALLVSTAIGLVALWPLTRIATRFGLTTPQALAVAGIVMAVPARTVQAEYLLAEKPLFLVVALAMLAVVRLSERPTYGRALLVSLLVALSYFTHARMPTLVVATAVWFVLLAVRHLRIGLVGLVSVLVMSGIARWTALRIVRLASGFHQGGSFGGALRPGLLARTIVGESWSQLVSTFGLVSLGVVVIAALAFGEARRRIAGPALFLVLAVGAMFAGSAIDWAQPKWLHPTTRLVRLDVWIYGRYVDPLFALVLLVALAAVVRGARRWEVRASAVLSLAVVAVTLLWLAPQAPTGGSVTPAHAPGVAAFHWARPDHPVPTGTLPTFTDDTRFWLIASLVALVPVALLLVARHRPAVVLGAVLVLGAAGTASANVASDAFHELRNPAAPVRAMVVGIVHDHPGTSVSYFKECPGRSDEEKGLRNRFAWLLLPTVLGSDRDADVVVACETSPAAGRPGSVPLQARMDGFYLVWIRPGPLQDALRAEGLLQPVS</sequence>
<feature type="transmembrane region" description="Helical" evidence="1">
    <location>
        <begin position="199"/>
        <end position="214"/>
    </location>
</feature>
<feature type="transmembrane region" description="Helical" evidence="1">
    <location>
        <begin position="341"/>
        <end position="363"/>
    </location>
</feature>
<feature type="transmembrane region" description="Helical" evidence="1">
    <location>
        <begin position="125"/>
        <end position="145"/>
    </location>
</feature>
<feature type="transmembrane region" description="Helical" evidence="1">
    <location>
        <begin position="375"/>
        <end position="391"/>
    </location>
</feature>
<feature type="transmembrane region" description="Helical" evidence="1">
    <location>
        <begin position="433"/>
        <end position="450"/>
    </location>
</feature>
<name>A0A1I1L5G3_9ACTN</name>
<dbReference type="RefSeq" id="WP_091124619.1">
    <property type="nucleotide sequence ID" value="NZ_FOLB01000009.1"/>
</dbReference>
<protein>
    <recommendedName>
        <fullName evidence="4">4-amino-4-deoxy-L-arabinose transferase</fullName>
    </recommendedName>
</protein>
<feature type="transmembrane region" description="Helical" evidence="1">
    <location>
        <begin position="221"/>
        <end position="238"/>
    </location>
</feature>
<keyword evidence="1" id="KW-1133">Transmembrane helix</keyword>
<evidence type="ECO:0000256" key="1">
    <source>
        <dbReference type="SAM" id="Phobius"/>
    </source>
</evidence>
<keyword evidence="1" id="KW-0472">Membrane</keyword>
<accession>A0A1I1L5G3</accession>
<feature type="transmembrane region" description="Helical" evidence="1">
    <location>
        <begin position="301"/>
        <end position="321"/>
    </location>
</feature>
<dbReference type="Proteomes" id="UP000198832">
    <property type="component" value="Unassembled WGS sequence"/>
</dbReference>
<keyword evidence="3" id="KW-1185">Reference proteome</keyword>
<reference evidence="2 3" key="1">
    <citation type="submission" date="2016-10" db="EMBL/GenBank/DDBJ databases">
        <authorList>
            <person name="de Groot N.N."/>
        </authorList>
    </citation>
    <scope>NUCLEOTIDE SEQUENCE [LARGE SCALE GENOMIC DNA]</scope>
    <source>
        <strain evidence="2 3">CGMCC 1.7056</strain>
    </source>
</reference>
<dbReference type="AlphaFoldDB" id="A0A1I1L5G3"/>
<feature type="transmembrane region" description="Helical" evidence="1">
    <location>
        <begin position="73"/>
        <end position="92"/>
    </location>
</feature>
<feature type="transmembrane region" description="Helical" evidence="1">
    <location>
        <begin position="272"/>
        <end position="294"/>
    </location>
</feature>
<feature type="transmembrane region" description="Helical" evidence="1">
    <location>
        <begin position="98"/>
        <end position="118"/>
    </location>
</feature>
<organism evidence="2 3">
    <name type="scientific">Nocardioides terrae</name>
    <dbReference type="NCBI Taxonomy" id="574651"/>
    <lineage>
        <taxon>Bacteria</taxon>
        <taxon>Bacillati</taxon>
        <taxon>Actinomycetota</taxon>
        <taxon>Actinomycetes</taxon>
        <taxon>Propionibacteriales</taxon>
        <taxon>Nocardioidaceae</taxon>
        <taxon>Nocardioides</taxon>
    </lineage>
</organism>
<evidence type="ECO:0000313" key="2">
    <source>
        <dbReference type="EMBL" id="SFC68269.1"/>
    </source>
</evidence>
<gene>
    <name evidence="2" type="ORF">SAMN04487968_109159</name>
</gene>
<feature type="transmembrane region" description="Helical" evidence="1">
    <location>
        <begin position="457"/>
        <end position="476"/>
    </location>
</feature>
<evidence type="ECO:0000313" key="3">
    <source>
        <dbReference type="Proteomes" id="UP000198832"/>
    </source>
</evidence>
<dbReference type="OrthoDB" id="4824750at2"/>
<keyword evidence="1" id="KW-0812">Transmembrane</keyword>
<feature type="transmembrane region" description="Helical" evidence="1">
    <location>
        <begin position="20"/>
        <end position="40"/>
    </location>
</feature>
<dbReference type="STRING" id="574651.SAMN04487968_109159"/>